<dbReference type="SUPFAM" id="SSF54821">
    <property type="entry name" value="Ribosomal protein S3 C-terminal domain"/>
    <property type="match status" value="1"/>
</dbReference>
<proteinExistence type="inferred from homology"/>
<dbReference type="InterPro" id="IPR036419">
    <property type="entry name" value="Ribosomal_S3_C_sf"/>
</dbReference>
<keyword evidence="2 4" id="KW-0689">Ribosomal protein</keyword>
<evidence type="ECO:0000313" key="4">
    <source>
        <dbReference type="EMBL" id="AYR06598.1"/>
    </source>
</evidence>
<dbReference type="AlphaFoldDB" id="A0A3G3MIJ2"/>
<keyword evidence="3" id="KW-0687">Ribonucleoprotein</keyword>
<evidence type="ECO:0000256" key="2">
    <source>
        <dbReference type="ARBA" id="ARBA00022980"/>
    </source>
</evidence>
<keyword evidence="4" id="KW-0496">Mitochondrion</keyword>
<evidence type="ECO:0000256" key="3">
    <source>
        <dbReference type="ARBA" id="ARBA00023274"/>
    </source>
</evidence>
<comment type="similarity">
    <text evidence="1">Belongs to the universal ribosomal protein uS3 family.</text>
</comment>
<protein>
    <submittedName>
        <fullName evidence="4">Ribosomal protein S3</fullName>
    </submittedName>
</protein>
<evidence type="ECO:0000256" key="1">
    <source>
        <dbReference type="ARBA" id="ARBA00010761"/>
    </source>
</evidence>
<reference evidence="4" key="1">
    <citation type="journal article" date="2018" name="Genome Biol. Evol.">
        <title>Mitochondrial and Plastid Genomes from Coralline Red Algae Provide Insights into the Incongruent Evolutionary Histories of Organelles.</title>
        <authorList>
            <person name="Lee J."/>
            <person name="Song H.J."/>
            <person name="In Park S."/>
            <person name="Lee Y.M."/>
            <person name="Jeong S.Y."/>
            <person name="Oh Cho T."/>
            <person name="Kim J.H."/>
            <person name="Choi H.G."/>
            <person name="Choi C.G."/>
            <person name="Nelson W.A."/>
            <person name="Fredericq S."/>
            <person name="Bhattacharya D."/>
            <person name="Su Yoon H."/>
        </authorList>
    </citation>
    <scope>NUCLEOTIDE SEQUENCE</scope>
</reference>
<name>A0A3G3MIJ2_9FLOR</name>
<dbReference type="EMBL" id="MH281621">
    <property type="protein sequence ID" value="AYR06598.1"/>
    <property type="molecule type" value="Genomic_DNA"/>
</dbReference>
<gene>
    <name evidence="4" type="primary">rps3</name>
</gene>
<organism evidence="4">
    <name type="scientific">Lithothamnion sp</name>
    <dbReference type="NCBI Taxonomy" id="1940749"/>
    <lineage>
        <taxon>Eukaryota</taxon>
        <taxon>Rhodophyta</taxon>
        <taxon>Florideophyceae</taxon>
        <taxon>Corallinophycidae</taxon>
        <taxon>Hapalidiales</taxon>
        <taxon>Hapalidiaceae</taxon>
        <taxon>Melobesioideae</taxon>
        <taxon>Lithothamnion</taxon>
    </lineage>
</organism>
<geneLocation type="mitochondrion" evidence="4"/>
<dbReference type="Gene3D" id="3.30.1140.32">
    <property type="entry name" value="Ribosomal protein S3, C-terminal domain"/>
    <property type="match status" value="1"/>
</dbReference>
<sequence>MSQKINPISNKLGISQIWDTTFSKYGKNFKVYNKLFYKQFKVQLYLTFLLVSKNFCLDKITINFTNKNLFVNIFVFDIDNVNFTPKVSSLLRTNSAWLIMPIIFNFYKKLNLTNSAFLLSNYFLSLAFKENSPKKILKNIYTVLKDQTGKFKVIYTTQGIKKVKLKGFKLQLSGCFEPSRTQMARTIQCNFGSLPLTTLNGYTEYSNSTLYTKFGSCGLKIWLFYEFKYL</sequence>
<dbReference type="GO" id="GO:0005840">
    <property type="term" value="C:ribosome"/>
    <property type="evidence" value="ECO:0007669"/>
    <property type="project" value="UniProtKB-KW"/>
</dbReference>
<accession>A0A3G3MIJ2</accession>
<dbReference type="GO" id="GO:1990904">
    <property type="term" value="C:ribonucleoprotein complex"/>
    <property type="evidence" value="ECO:0007669"/>
    <property type="project" value="UniProtKB-KW"/>
</dbReference>